<dbReference type="Pfam" id="PF21926">
    <property type="entry name" value="FeeM"/>
    <property type="match status" value="1"/>
</dbReference>
<name>A0ABT9U5Q4_PAEHA</name>
<proteinExistence type="predicted"/>
<dbReference type="InterPro" id="IPR054597">
    <property type="entry name" value="FeeM_cat"/>
</dbReference>
<evidence type="ECO:0000259" key="1">
    <source>
        <dbReference type="PROSITE" id="PS51186"/>
    </source>
</evidence>
<dbReference type="Proteomes" id="UP001229346">
    <property type="component" value="Unassembled WGS sequence"/>
</dbReference>
<accession>A0ABT9U5Q4</accession>
<dbReference type="EMBL" id="JAUSSU010000009">
    <property type="protein sequence ID" value="MDQ0114903.1"/>
    <property type="molecule type" value="Genomic_DNA"/>
</dbReference>
<reference evidence="2 3" key="1">
    <citation type="submission" date="2023-07" db="EMBL/GenBank/DDBJ databases">
        <title>Sorghum-associated microbial communities from plants grown in Nebraska, USA.</title>
        <authorList>
            <person name="Schachtman D."/>
        </authorList>
    </citation>
    <scope>NUCLEOTIDE SEQUENCE [LARGE SCALE GENOMIC DNA]</scope>
    <source>
        <strain evidence="2 3">CC482</strain>
    </source>
</reference>
<protein>
    <submittedName>
        <fullName evidence="2">GNAT family N-acyltransferase</fullName>
    </submittedName>
</protein>
<organism evidence="2 3">
    <name type="scientific">Paenibacillus harenae</name>
    <dbReference type="NCBI Taxonomy" id="306543"/>
    <lineage>
        <taxon>Bacteria</taxon>
        <taxon>Bacillati</taxon>
        <taxon>Bacillota</taxon>
        <taxon>Bacilli</taxon>
        <taxon>Bacillales</taxon>
        <taxon>Paenibacillaceae</taxon>
        <taxon>Paenibacillus</taxon>
    </lineage>
</organism>
<dbReference type="SUPFAM" id="SSF55729">
    <property type="entry name" value="Acyl-CoA N-acyltransferases (Nat)"/>
    <property type="match status" value="1"/>
</dbReference>
<keyword evidence="3" id="KW-1185">Reference proteome</keyword>
<evidence type="ECO:0000313" key="3">
    <source>
        <dbReference type="Proteomes" id="UP001229346"/>
    </source>
</evidence>
<feature type="domain" description="N-acetyltransferase" evidence="1">
    <location>
        <begin position="19"/>
        <end position="185"/>
    </location>
</feature>
<evidence type="ECO:0000313" key="2">
    <source>
        <dbReference type="EMBL" id="MDQ0114903.1"/>
    </source>
</evidence>
<dbReference type="InterPro" id="IPR016181">
    <property type="entry name" value="Acyl_CoA_acyltransferase"/>
</dbReference>
<dbReference type="PROSITE" id="PS51186">
    <property type="entry name" value="GNAT"/>
    <property type="match status" value="1"/>
</dbReference>
<comment type="caution">
    <text evidence="2">The sequence shown here is derived from an EMBL/GenBank/DDBJ whole genome shotgun (WGS) entry which is preliminary data.</text>
</comment>
<gene>
    <name evidence="2" type="ORF">J2T15_004360</name>
</gene>
<dbReference type="InterPro" id="IPR000182">
    <property type="entry name" value="GNAT_dom"/>
</dbReference>
<dbReference type="Gene3D" id="3.40.630.30">
    <property type="match status" value="1"/>
</dbReference>
<dbReference type="RefSeq" id="WP_307206292.1">
    <property type="nucleotide sequence ID" value="NZ_JAUSSU010000009.1"/>
</dbReference>
<sequence length="211" mass="24330">MTIEISALRKLLRIADSKLEIRVVCSASDWNDVRALRNQVYYHELGRIALEHIIDEFDAKAVLYNAYLGNRIVGTIRCMDPFASPLEIVETHPDIVDLIDPNKRYLEIGRLMAAKDIRNGVVSVRLFFQALKLATKVSADGVLLTCSPHLIRLYDKVGFRLLSPIPINRKYLLGAEDYIMIFDFEEQKDFYTSLRPLIWAMEEEKSIEQRV</sequence>